<evidence type="ECO:0000313" key="2">
    <source>
        <dbReference type="EMBL" id="OEL20565.1"/>
    </source>
</evidence>
<dbReference type="EMBL" id="LWDX02050284">
    <property type="protein sequence ID" value="OEL20565.1"/>
    <property type="molecule type" value="Genomic_DNA"/>
</dbReference>
<evidence type="ECO:0000256" key="1">
    <source>
        <dbReference type="SAM" id="SignalP"/>
    </source>
</evidence>
<accession>A0A1E5V6E9</accession>
<gene>
    <name evidence="2" type="ORF">BAE44_0018415</name>
</gene>
<sequence length="147" mass="15558">MAPRIAVLTILLLMVSLVFAGRVKGEQPGGGSQGQEPVAVASGVFPKSECGETRLYRGGPCVEAFCRAACLLQMRQGGHCKGNLFNGGCYYTASRAPDGRWSSCMDSARHRPCAAGRPPVIDAATLIPSIVVSLASTLRVPRRRIKA</sequence>
<comment type="caution">
    <text evidence="2">The sequence shown here is derived from an EMBL/GenBank/DDBJ whole genome shotgun (WGS) entry which is preliminary data.</text>
</comment>
<organism evidence="2 3">
    <name type="scientific">Dichanthelium oligosanthes</name>
    <dbReference type="NCBI Taxonomy" id="888268"/>
    <lineage>
        <taxon>Eukaryota</taxon>
        <taxon>Viridiplantae</taxon>
        <taxon>Streptophyta</taxon>
        <taxon>Embryophyta</taxon>
        <taxon>Tracheophyta</taxon>
        <taxon>Spermatophyta</taxon>
        <taxon>Magnoliopsida</taxon>
        <taxon>Liliopsida</taxon>
        <taxon>Poales</taxon>
        <taxon>Poaceae</taxon>
        <taxon>PACMAD clade</taxon>
        <taxon>Panicoideae</taxon>
        <taxon>Panicodae</taxon>
        <taxon>Paniceae</taxon>
        <taxon>Dichantheliinae</taxon>
        <taxon>Dichanthelium</taxon>
    </lineage>
</organism>
<dbReference type="Proteomes" id="UP000095767">
    <property type="component" value="Unassembled WGS sequence"/>
</dbReference>
<reference evidence="2 3" key="1">
    <citation type="submission" date="2016-09" db="EMBL/GenBank/DDBJ databases">
        <title>The draft genome of Dichanthelium oligosanthes: A C3 panicoid grass species.</title>
        <authorList>
            <person name="Studer A.J."/>
            <person name="Schnable J.C."/>
            <person name="Brutnell T.P."/>
        </authorList>
    </citation>
    <scope>NUCLEOTIDE SEQUENCE [LARGE SCALE GENOMIC DNA]</scope>
    <source>
        <strain evidence="3">cv. Kellogg 1175</strain>
        <tissue evidence="2">Leaf</tissue>
    </source>
</reference>
<evidence type="ECO:0008006" key="4">
    <source>
        <dbReference type="Google" id="ProtNLM"/>
    </source>
</evidence>
<evidence type="ECO:0000313" key="3">
    <source>
        <dbReference type="Proteomes" id="UP000095767"/>
    </source>
</evidence>
<dbReference type="OrthoDB" id="687172at2759"/>
<protein>
    <recommendedName>
        <fullName evidence="4">Knottin scorpion toxin-like domain-containing protein</fullName>
    </recommendedName>
</protein>
<dbReference type="AlphaFoldDB" id="A0A1E5V6E9"/>
<name>A0A1E5V6E9_9POAL</name>
<feature type="chain" id="PRO_5009187773" description="Knottin scorpion toxin-like domain-containing protein" evidence="1">
    <location>
        <begin position="21"/>
        <end position="147"/>
    </location>
</feature>
<keyword evidence="1" id="KW-0732">Signal</keyword>
<proteinExistence type="predicted"/>
<keyword evidence="3" id="KW-1185">Reference proteome</keyword>
<feature type="signal peptide" evidence="1">
    <location>
        <begin position="1"/>
        <end position="20"/>
    </location>
</feature>